<evidence type="ECO:0000256" key="1">
    <source>
        <dbReference type="SAM" id="MobiDB-lite"/>
    </source>
</evidence>
<feature type="compositionally biased region" description="Low complexity" evidence="1">
    <location>
        <begin position="118"/>
        <end position="127"/>
    </location>
</feature>
<evidence type="ECO:0000313" key="4">
    <source>
        <dbReference type="Proteomes" id="UP000761534"/>
    </source>
</evidence>
<dbReference type="InterPro" id="IPR014729">
    <property type="entry name" value="Rossmann-like_a/b/a_fold"/>
</dbReference>
<evidence type="ECO:0000313" key="3">
    <source>
        <dbReference type="EMBL" id="KAA8913439.1"/>
    </source>
</evidence>
<protein>
    <recommendedName>
        <fullName evidence="2">UspA domain-containing protein</fullName>
    </recommendedName>
</protein>
<dbReference type="Pfam" id="PF00582">
    <property type="entry name" value="Usp"/>
    <property type="match status" value="1"/>
</dbReference>
<dbReference type="PANTHER" id="PTHR47815:SF1">
    <property type="entry name" value="UNIVERSAL STRESS PROTEIN A FAMILY PROTEIN C25B2.10"/>
    <property type="match status" value="1"/>
</dbReference>
<gene>
    <name evidence="3" type="ORF">TRICI_003199</name>
</gene>
<proteinExistence type="predicted"/>
<reference evidence="3" key="1">
    <citation type="journal article" date="2019" name="G3 (Bethesda)">
        <title>Genome Assemblies of Two Rare Opportunistic Yeast Pathogens: Diutina rugosa (syn. Candida rugosa) and Trichomonascus ciferrii (syn. Candida ciferrii).</title>
        <authorList>
            <person name="Mixao V."/>
            <person name="Saus E."/>
            <person name="Hansen A.P."/>
            <person name="Lass-Florl C."/>
            <person name="Gabaldon T."/>
        </authorList>
    </citation>
    <scope>NUCLEOTIDE SEQUENCE</scope>
    <source>
        <strain evidence="3">CBS 4856</strain>
    </source>
</reference>
<accession>A0A642V3T1</accession>
<keyword evidence="4" id="KW-1185">Reference proteome</keyword>
<dbReference type="Proteomes" id="UP000761534">
    <property type="component" value="Unassembled WGS sequence"/>
</dbReference>
<sequence>MGYTDEDVRSCRAFKSQVAFDTFDNKYATDFALTLRFKHKDYNYNRLSRTILCAADDNKHSETALEWLFDELAEDGDEIICLRVIDPSARISSVDSSLEEKQYRDEANRFLKHIMMKNSNSKKVSSSPEIRAKNSGPMGA</sequence>
<dbReference type="VEuPathDB" id="FungiDB:TRICI_003199"/>
<feature type="region of interest" description="Disordered" evidence="1">
    <location>
        <begin position="118"/>
        <end position="140"/>
    </location>
</feature>
<name>A0A642V3T1_9ASCO</name>
<dbReference type="Gene3D" id="3.40.50.620">
    <property type="entry name" value="HUPs"/>
    <property type="match status" value="1"/>
</dbReference>
<dbReference type="EMBL" id="SWFS01000227">
    <property type="protein sequence ID" value="KAA8913439.1"/>
    <property type="molecule type" value="Genomic_DNA"/>
</dbReference>
<dbReference type="AlphaFoldDB" id="A0A642V3T1"/>
<evidence type="ECO:0000259" key="2">
    <source>
        <dbReference type="Pfam" id="PF00582"/>
    </source>
</evidence>
<dbReference type="OrthoDB" id="843225at2759"/>
<feature type="domain" description="UspA" evidence="2">
    <location>
        <begin position="49"/>
        <end position="115"/>
    </location>
</feature>
<comment type="caution">
    <text evidence="3">The sequence shown here is derived from an EMBL/GenBank/DDBJ whole genome shotgun (WGS) entry which is preliminary data.</text>
</comment>
<dbReference type="SUPFAM" id="SSF52402">
    <property type="entry name" value="Adenine nucleotide alpha hydrolases-like"/>
    <property type="match status" value="1"/>
</dbReference>
<dbReference type="PANTHER" id="PTHR47815">
    <property type="entry name" value="UNIVERSAL STRESS PROTEIN A FAMILY PROTEIN C25B2.10"/>
    <property type="match status" value="1"/>
</dbReference>
<dbReference type="InterPro" id="IPR006016">
    <property type="entry name" value="UspA"/>
</dbReference>
<organism evidence="3 4">
    <name type="scientific">Trichomonascus ciferrii</name>
    <dbReference type="NCBI Taxonomy" id="44093"/>
    <lineage>
        <taxon>Eukaryota</taxon>
        <taxon>Fungi</taxon>
        <taxon>Dikarya</taxon>
        <taxon>Ascomycota</taxon>
        <taxon>Saccharomycotina</taxon>
        <taxon>Dipodascomycetes</taxon>
        <taxon>Dipodascales</taxon>
        <taxon>Trichomonascaceae</taxon>
        <taxon>Trichomonascus</taxon>
        <taxon>Trichomonascus ciferrii complex</taxon>
    </lineage>
</organism>